<comment type="caution">
    <text evidence="2">The sequence shown here is derived from an EMBL/GenBank/DDBJ whole genome shotgun (WGS) entry which is preliminary data.</text>
</comment>
<reference evidence="3" key="1">
    <citation type="submission" date="2019-04" db="EMBL/GenBank/DDBJ databases">
        <title>Draft genome sequence of Pseudonocardiaceae bacterium SL3-2-4.</title>
        <authorList>
            <person name="Ningsih F."/>
            <person name="Yokota A."/>
            <person name="Sakai Y."/>
            <person name="Nanatani K."/>
            <person name="Yabe S."/>
            <person name="Oetari A."/>
            <person name="Sjamsuridzal W."/>
        </authorList>
    </citation>
    <scope>NUCLEOTIDE SEQUENCE [LARGE SCALE GENOMIC DNA]</scope>
    <source>
        <strain evidence="3">SL3-2-4</strain>
    </source>
</reference>
<evidence type="ECO:0000313" key="2">
    <source>
        <dbReference type="EMBL" id="GDY32471.1"/>
    </source>
</evidence>
<feature type="region of interest" description="Disordered" evidence="1">
    <location>
        <begin position="48"/>
        <end position="87"/>
    </location>
</feature>
<name>A0A4D4J751_9PSEU</name>
<sequence>MGAALPGVPRPVGAIRLAGWLLLTLNAQRAIAAAPVGLYRSLTAVSGDADRPATEYSETGLPHRSTGTVLGWLPDRGPKKEVEGDVN</sequence>
<evidence type="ECO:0000313" key="3">
    <source>
        <dbReference type="Proteomes" id="UP000298860"/>
    </source>
</evidence>
<protein>
    <submittedName>
        <fullName evidence="2">Uncharacterized protein</fullName>
    </submittedName>
</protein>
<dbReference type="EMBL" id="BJFL01000025">
    <property type="protein sequence ID" value="GDY32471.1"/>
    <property type="molecule type" value="Genomic_DNA"/>
</dbReference>
<dbReference type="AlphaFoldDB" id="A0A4D4J751"/>
<organism evidence="2 3">
    <name type="scientific">Gandjariella thermophila</name>
    <dbReference type="NCBI Taxonomy" id="1931992"/>
    <lineage>
        <taxon>Bacteria</taxon>
        <taxon>Bacillati</taxon>
        <taxon>Actinomycetota</taxon>
        <taxon>Actinomycetes</taxon>
        <taxon>Pseudonocardiales</taxon>
        <taxon>Pseudonocardiaceae</taxon>
        <taxon>Gandjariella</taxon>
    </lineage>
</organism>
<evidence type="ECO:0000256" key="1">
    <source>
        <dbReference type="SAM" id="MobiDB-lite"/>
    </source>
</evidence>
<gene>
    <name evidence="2" type="ORF">GTS_41040</name>
</gene>
<keyword evidence="3" id="KW-1185">Reference proteome</keyword>
<accession>A0A4D4J751</accession>
<feature type="compositionally biased region" description="Basic and acidic residues" evidence="1">
    <location>
        <begin position="76"/>
        <end position="87"/>
    </location>
</feature>
<dbReference type="Proteomes" id="UP000298860">
    <property type="component" value="Unassembled WGS sequence"/>
</dbReference>
<proteinExistence type="predicted"/>